<dbReference type="SUPFAM" id="SSF53098">
    <property type="entry name" value="Ribonuclease H-like"/>
    <property type="match status" value="1"/>
</dbReference>
<comment type="caution">
    <text evidence="4">The sequence shown here is derived from an EMBL/GenBank/DDBJ whole genome shotgun (WGS) entry which is preliminary data.</text>
</comment>
<evidence type="ECO:0000259" key="2">
    <source>
        <dbReference type="Pfam" id="PF05699"/>
    </source>
</evidence>
<organism evidence="4 6">
    <name type="scientific">Didymodactylos carnosus</name>
    <dbReference type="NCBI Taxonomy" id="1234261"/>
    <lineage>
        <taxon>Eukaryota</taxon>
        <taxon>Metazoa</taxon>
        <taxon>Spiralia</taxon>
        <taxon>Gnathifera</taxon>
        <taxon>Rotifera</taxon>
        <taxon>Eurotatoria</taxon>
        <taxon>Bdelloidea</taxon>
        <taxon>Philodinida</taxon>
        <taxon>Philodinidae</taxon>
        <taxon>Didymodactylos</taxon>
    </lineage>
</organism>
<dbReference type="Proteomes" id="UP000677228">
    <property type="component" value="Unassembled WGS sequence"/>
</dbReference>
<gene>
    <name evidence="3" type="ORF">OVA965_LOCUS32320</name>
    <name evidence="5" type="ORF">SRO942_LOCUS47078</name>
    <name evidence="4" type="ORF">TMI583_LOCUS33178</name>
</gene>
<protein>
    <recommendedName>
        <fullName evidence="2">HAT C-terminal dimerisation domain-containing protein</fullName>
    </recommendedName>
</protein>
<dbReference type="EMBL" id="CAJOBC010116343">
    <property type="protein sequence ID" value="CAF4553392.1"/>
    <property type="molecule type" value="Genomic_DNA"/>
</dbReference>
<evidence type="ECO:0000313" key="5">
    <source>
        <dbReference type="EMBL" id="CAF4553392.1"/>
    </source>
</evidence>
<dbReference type="EMBL" id="CAJNOK010025081">
    <property type="protein sequence ID" value="CAF1385570.1"/>
    <property type="molecule type" value="Genomic_DNA"/>
</dbReference>
<evidence type="ECO:0000313" key="3">
    <source>
        <dbReference type="EMBL" id="CAF1385570.1"/>
    </source>
</evidence>
<evidence type="ECO:0000313" key="6">
    <source>
        <dbReference type="Proteomes" id="UP000682733"/>
    </source>
</evidence>
<dbReference type="OrthoDB" id="6159421at2759"/>
<name>A0A8S2RX84_9BILA</name>
<accession>A0A8S2RX84</accession>
<dbReference type="Proteomes" id="UP000682733">
    <property type="component" value="Unassembled WGS sequence"/>
</dbReference>
<dbReference type="Pfam" id="PF05699">
    <property type="entry name" value="Dimer_Tnp_hAT"/>
    <property type="match status" value="1"/>
</dbReference>
<dbReference type="AlphaFoldDB" id="A0A8S2RX84"/>
<feature type="region of interest" description="Disordered" evidence="1">
    <location>
        <begin position="204"/>
        <end position="228"/>
    </location>
</feature>
<dbReference type="InterPro" id="IPR012337">
    <property type="entry name" value="RNaseH-like_sf"/>
</dbReference>
<evidence type="ECO:0000313" key="4">
    <source>
        <dbReference type="EMBL" id="CAF4193660.1"/>
    </source>
</evidence>
<reference evidence="4" key="1">
    <citation type="submission" date="2021-02" db="EMBL/GenBank/DDBJ databases">
        <authorList>
            <person name="Nowell W R."/>
        </authorList>
    </citation>
    <scope>NUCLEOTIDE SEQUENCE</scope>
</reference>
<dbReference type="GO" id="GO:0046983">
    <property type="term" value="F:protein dimerization activity"/>
    <property type="evidence" value="ECO:0007669"/>
    <property type="project" value="InterPro"/>
</dbReference>
<feature type="domain" description="HAT C-terminal dimerisation" evidence="2">
    <location>
        <begin position="244"/>
        <end position="296"/>
    </location>
</feature>
<dbReference type="EMBL" id="CAJOBA010046779">
    <property type="protein sequence ID" value="CAF4193660.1"/>
    <property type="molecule type" value="Genomic_DNA"/>
</dbReference>
<evidence type="ECO:0000256" key="1">
    <source>
        <dbReference type="SAM" id="MobiDB-lite"/>
    </source>
</evidence>
<proteinExistence type="predicted"/>
<sequence>MYAPIKLYFMDQKLTKSLAMTKPFFESLDSLCVLHFLQNILDEIQRSEMQLQRYYTVVIDLHRIVMNLIHNLNQRLTNQFFGMNTRQVLKQIEAIDEQKVIVLIQSFNLFIKTVIDCTESYYAKDKAYYETLSCFHLQSNGFLIWKDLLDVVDLISIPDLNIDKLYNEYCDLKVFYEHIIHTDGKLKEQVNTFIAKQHEHINSSASPMMSETENDTSDDENMTHKSRQTSDAHIRSDQLWAYLLNVNGNTTPNMTKIVSYLFSIPCSNAFVESIFSKMKHSWTDYRNKMDVQLVAAELKLRTNCEYTCSYFHDYFLSQPVLLRKIRTNDKYERKKQRICEN</sequence>
<dbReference type="InterPro" id="IPR008906">
    <property type="entry name" value="HATC_C_dom"/>
</dbReference>
<dbReference type="Proteomes" id="UP000681722">
    <property type="component" value="Unassembled WGS sequence"/>
</dbReference>